<evidence type="ECO:0008006" key="4">
    <source>
        <dbReference type="Google" id="ProtNLM"/>
    </source>
</evidence>
<comment type="caution">
    <text evidence="2">The sequence shown here is derived from an EMBL/GenBank/DDBJ whole genome shotgun (WGS) entry which is preliminary data.</text>
</comment>
<dbReference type="EMBL" id="JAADJG010000352">
    <property type="protein sequence ID" value="KAF4448231.1"/>
    <property type="molecule type" value="Genomic_DNA"/>
</dbReference>
<name>A0A8H4NXG3_9HYPO</name>
<dbReference type="PANTHER" id="PTHR31896:SF64">
    <property type="entry name" value="TRICHOTHECENE 3-O-ACETYLTRANSFERASE"/>
    <property type="match status" value="1"/>
</dbReference>
<gene>
    <name evidence="2" type="ORF">F53441_8338</name>
</gene>
<dbReference type="Proteomes" id="UP000605986">
    <property type="component" value="Unassembled WGS sequence"/>
</dbReference>
<protein>
    <recommendedName>
        <fullName evidence="4">Trichothecene 3-O-acetyltransferase</fullName>
    </recommendedName>
</protein>
<dbReference type="PANTHER" id="PTHR31896">
    <property type="entry name" value="FAMILY REGULATORY PROTEIN, PUTATIVE (AFU_ORTHOLOGUE AFUA_3G14730)-RELATED"/>
    <property type="match status" value="1"/>
</dbReference>
<dbReference type="AlphaFoldDB" id="A0A8H4NXG3"/>
<reference evidence="2" key="1">
    <citation type="submission" date="2020-01" db="EMBL/GenBank/DDBJ databases">
        <title>Identification and distribution of gene clusters putatively required for synthesis of sphingolipid metabolism inhibitors in phylogenetically diverse species of the filamentous fungus Fusarium.</title>
        <authorList>
            <person name="Kim H.-S."/>
            <person name="Busman M."/>
            <person name="Brown D.W."/>
            <person name="Divon H."/>
            <person name="Uhlig S."/>
            <person name="Proctor R.H."/>
        </authorList>
    </citation>
    <scope>NUCLEOTIDE SEQUENCE</scope>
    <source>
        <strain evidence="2">NRRL 53441</strain>
    </source>
</reference>
<dbReference type="OrthoDB" id="1862401at2759"/>
<dbReference type="Gene3D" id="3.30.559.10">
    <property type="entry name" value="Chloramphenicol acetyltransferase-like domain"/>
    <property type="match status" value="2"/>
</dbReference>
<sequence length="481" mass="52304">MPSISSPTAAQHHGLPSKQDHIVTLEQYDLQQPSAQQNLTPLDMNMPRLYGIRLVLCFPLFSGTDKLQVFENLKEGLAHTIMSIPWIAGVIGPEVGQDPKNRRIQILDSPSGFVFPYKDLTEVLPSYQDLKERNFPLSEFPTAQLGPIDAIPQSPHQPVFVAQANFVKGGLLLAVGVHHSACDAAALDAILSTWSHNTAVASDKAKSFSTFDETSNDRNAFMDRKVGADVDLNGFPEYMLMPTPESTDGVQGMGDFKMPPLSSHLFRFSPEALGKLKADAAAFSSHDALCAFVWQRMTLARCRAGVFANPPTDAEVSRLCFSVNIRNRMSPPLPPSYLGNASMACVTERMAVDSITSESGIPQAVAAIRKSLNEFNGPSRVDSTLALLTSRPDPTDFKLAFHGFLGPDVVETSWADLEVYEHKWGAFGDLDAVRVPSEGSDGVIMLLPRLKDGGLDVVIGLATGAMEKLLEDEKFTSVTQS</sequence>
<evidence type="ECO:0000313" key="2">
    <source>
        <dbReference type="EMBL" id="KAF4448231.1"/>
    </source>
</evidence>
<dbReference type="Pfam" id="PF02458">
    <property type="entry name" value="Transferase"/>
    <property type="match status" value="1"/>
</dbReference>
<dbReference type="InterPro" id="IPR051283">
    <property type="entry name" value="Sec_Metabolite_Acyltrans"/>
</dbReference>
<evidence type="ECO:0000256" key="1">
    <source>
        <dbReference type="ARBA" id="ARBA00022679"/>
    </source>
</evidence>
<proteinExistence type="predicted"/>
<dbReference type="InterPro" id="IPR023213">
    <property type="entry name" value="CAT-like_dom_sf"/>
</dbReference>
<dbReference type="GO" id="GO:0016740">
    <property type="term" value="F:transferase activity"/>
    <property type="evidence" value="ECO:0007669"/>
    <property type="project" value="UniProtKB-KW"/>
</dbReference>
<accession>A0A8H4NXG3</accession>
<organism evidence="2 3">
    <name type="scientific">Fusarium austroafricanum</name>
    <dbReference type="NCBI Taxonomy" id="2364996"/>
    <lineage>
        <taxon>Eukaryota</taxon>
        <taxon>Fungi</taxon>
        <taxon>Dikarya</taxon>
        <taxon>Ascomycota</taxon>
        <taxon>Pezizomycotina</taxon>
        <taxon>Sordariomycetes</taxon>
        <taxon>Hypocreomycetidae</taxon>
        <taxon>Hypocreales</taxon>
        <taxon>Nectriaceae</taxon>
        <taxon>Fusarium</taxon>
        <taxon>Fusarium concolor species complex</taxon>
    </lineage>
</organism>
<keyword evidence="3" id="KW-1185">Reference proteome</keyword>
<evidence type="ECO:0000313" key="3">
    <source>
        <dbReference type="Proteomes" id="UP000605986"/>
    </source>
</evidence>
<keyword evidence="1" id="KW-0808">Transferase</keyword>